<dbReference type="InterPro" id="IPR018895">
    <property type="entry name" value="DUF2474"/>
</dbReference>
<reference evidence="2 3" key="1">
    <citation type="submission" date="2020-07" db="EMBL/GenBank/DDBJ databases">
        <title>Stappia sp., F7233, whole genome shotgun sequencing project.</title>
        <authorList>
            <person name="Jiang S."/>
            <person name="Liu Z.W."/>
            <person name="Du Z.J."/>
        </authorList>
    </citation>
    <scope>NUCLEOTIDE SEQUENCE [LARGE SCALE GENOMIC DNA]</scope>
    <source>
        <strain evidence="2 3">F7233</strain>
    </source>
</reference>
<evidence type="ECO:0000256" key="1">
    <source>
        <dbReference type="SAM" id="Phobius"/>
    </source>
</evidence>
<dbReference type="Pfam" id="PF10617">
    <property type="entry name" value="DUF2474"/>
    <property type="match status" value="1"/>
</dbReference>
<dbReference type="RefSeq" id="WP_182161780.1">
    <property type="nucleotide sequence ID" value="NZ_JACFXV010000031.1"/>
</dbReference>
<proteinExistence type="predicted"/>
<dbReference type="AlphaFoldDB" id="A0A839AAZ7"/>
<sequence>MTDGNAEHGGAAKAWQRWLWFAGLWAAGVATLATVAYILRLFL</sequence>
<name>A0A839AAZ7_9HYPH</name>
<gene>
    <name evidence="2" type="ORF">H2509_02025</name>
</gene>
<evidence type="ECO:0000313" key="3">
    <source>
        <dbReference type="Proteomes" id="UP000541109"/>
    </source>
</evidence>
<protein>
    <submittedName>
        <fullName evidence="2">DUF2474 domain-containing protein</fullName>
    </submittedName>
</protein>
<dbReference type="Proteomes" id="UP000541109">
    <property type="component" value="Unassembled WGS sequence"/>
</dbReference>
<dbReference type="EMBL" id="JACFXV010000031">
    <property type="protein sequence ID" value="MBA5775899.1"/>
    <property type="molecule type" value="Genomic_DNA"/>
</dbReference>
<evidence type="ECO:0000313" key="2">
    <source>
        <dbReference type="EMBL" id="MBA5775899.1"/>
    </source>
</evidence>
<keyword evidence="3" id="KW-1185">Reference proteome</keyword>
<accession>A0A839AAZ7</accession>
<organism evidence="2 3">
    <name type="scientific">Stappia albiluteola</name>
    <dbReference type="NCBI Taxonomy" id="2758565"/>
    <lineage>
        <taxon>Bacteria</taxon>
        <taxon>Pseudomonadati</taxon>
        <taxon>Pseudomonadota</taxon>
        <taxon>Alphaproteobacteria</taxon>
        <taxon>Hyphomicrobiales</taxon>
        <taxon>Stappiaceae</taxon>
        <taxon>Stappia</taxon>
    </lineage>
</organism>
<keyword evidence="1" id="KW-0472">Membrane</keyword>
<comment type="caution">
    <text evidence="2">The sequence shown here is derived from an EMBL/GenBank/DDBJ whole genome shotgun (WGS) entry which is preliminary data.</text>
</comment>
<feature type="transmembrane region" description="Helical" evidence="1">
    <location>
        <begin position="18"/>
        <end position="39"/>
    </location>
</feature>
<keyword evidence="1" id="KW-0812">Transmembrane</keyword>
<keyword evidence="1" id="KW-1133">Transmembrane helix</keyword>